<dbReference type="InterPro" id="IPR009384">
    <property type="entry name" value="SwrD-like"/>
</dbReference>
<dbReference type="PANTHER" id="PTHR39185:SF1">
    <property type="entry name" value="SWARMING MOTILITY PROTEIN SWRD"/>
    <property type="match status" value="1"/>
</dbReference>
<organism evidence="1 2">
    <name type="scientific">Desulfosporosinus hippei DSM 8344</name>
    <dbReference type="NCBI Taxonomy" id="1121419"/>
    <lineage>
        <taxon>Bacteria</taxon>
        <taxon>Bacillati</taxon>
        <taxon>Bacillota</taxon>
        <taxon>Clostridia</taxon>
        <taxon>Eubacteriales</taxon>
        <taxon>Desulfitobacteriaceae</taxon>
        <taxon>Desulfosporosinus</taxon>
    </lineage>
</organism>
<keyword evidence="1" id="KW-0969">Cilium</keyword>
<evidence type="ECO:0000313" key="2">
    <source>
        <dbReference type="Proteomes" id="UP000198656"/>
    </source>
</evidence>
<sequence>MIGRDEVMIYVTRLNGKQFALNPDLIELMEETPDTVITLTGGNKYVVSEAIEVLIERIAEFRRRCYQTYKVEEQ</sequence>
<dbReference type="AlphaFoldDB" id="A0A1G7S057"/>
<keyword evidence="1" id="KW-0966">Cell projection</keyword>
<dbReference type="Proteomes" id="UP000198656">
    <property type="component" value="Unassembled WGS sequence"/>
</dbReference>
<dbReference type="Pfam" id="PF06289">
    <property type="entry name" value="FlbD"/>
    <property type="match status" value="1"/>
</dbReference>
<proteinExistence type="predicted"/>
<protein>
    <submittedName>
        <fullName evidence="1">Flagellar protein FlbD</fullName>
    </submittedName>
</protein>
<dbReference type="STRING" id="1121419.SAMN05443529_101248"/>
<name>A0A1G7S057_9FIRM</name>
<dbReference type="EMBL" id="FNCP01000001">
    <property type="protein sequence ID" value="SDG16371.1"/>
    <property type="molecule type" value="Genomic_DNA"/>
</dbReference>
<gene>
    <name evidence="1" type="ORF">SAMN05443529_101248</name>
</gene>
<evidence type="ECO:0000313" key="1">
    <source>
        <dbReference type="EMBL" id="SDG16371.1"/>
    </source>
</evidence>
<keyword evidence="1" id="KW-0282">Flagellum</keyword>
<dbReference type="PANTHER" id="PTHR39185">
    <property type="entry name" value="SWARMING MOTILITY PROTEIN SWRD"/>
    <property type="match status" value="1"/>
</dbReference>
<keyword evidence="2" id="KW-1185">Reference proteome</keyword>
<reference evidence="2" key="1">
    <citation type="submission" date="2016-10" db="EMBL/GenBank/DDBJ databases">
        <authorList>
            <person name="Varghese N."/>
            <person name="Submissions S."/>
        </authorList>
    </citation>
    <scope>NUCLEOTIDE SEQUENCE [LARGE SCALE GENOMIC DNA]</scope>
    <source>
        <strain evidence="2">DSM 8344</strain>
    </source>
</reference>
<accession>A0A1G7S057</accession>